<dbReference type="InterPro" id="IPR005706">
    <property type="entry name" value="Ribosomal_uS2_bac/mit/plastid"/>
</dbReference>
<evidence type="ECO:0008006" key="6">
    <source>
        <dbReference type="Google" id="ProtNLM"/>
    </source>
</evidence>
<dbReference type="GO" id="GO:0022627">
    <property type="term" value="C:cytosolic small ribosomal subunit"/>
    <property type="evidence" value="ECO:0007669"/>
    <property type="project" value="TreeGrafter"/>
</dbReference>
<dbReference type="PRINTS" id="PR00395">
    <property type="entry name" value="RIBOSOMALS2"/>
</dbReference>
<feature type="region of interest" description="Disordered" evidence="4">
    <location>
        <begin position="226"/>
        <end position="318"/>
    </location>
</feature>
<dbReference type="Gene3D" id="1.10.287.610">
    <property type="entry name" value="Helix hairpin bin"/>
    <property type="match status" value="1"/>
</dbReference>
<dbReference type="PANTHER" id="PTHR12534:SF0">
    <property type="entry name" value="SMALL RIBOSOMAL SUBUNIT PROTEIN US2M"/>
    <property type="match status" value="1"/>
</dbReference>
<dbReference type="InterPro" id="IPR001865">
    <property type="entry name" value="Ribosomal_uS2"/>
</dbReference>
<dbReference type="GO" id="GO:0003735">
    <property type="term" value="F:structural constituent of ribosome"/>
    <property type="evidence" value="ECO:0007669"/>
    <property type="project" value="InterPro"/>
</dbReference>
<dbReference type="Gene3D" id="3.40.50.10490">
    <property type="entry name" value="Glucose-6-phosphate isomerase like protein, domain 1"/>
    <property type="match status" value="1"/>
</dbReference>
<evidence type="ECO:0000313" key="5">
    <source>
        <dbReference type="EMBL" id="SVA25195.1"/>
    </source>
</evidence>
<accession>A0A381UAE1</accession>
<dbReference type="SUPFAM" id="SSF52313">
    <property type="entry name" value="Ribosomal protein S2"/>
    <property type="match status" value="1"/>
</dbReference>
<organism evidence="5">
    <name type="scientific">marine metagenome</name>
    <dbReference type="NCBI Taxonomy" id="408172"/>
    <lineage>
        <taxon>unclassified sequences</taxon>
        <taxon>metagenomes</taxon>
        <taxon>ecological metagenomes</taxon>
    </lineage>
</organism>
<feature type="compositionally biased region" description="Basic and acidic residues" evidence="4">
    <location>
        <begin position="246"/>
        <end position="260"/>
    </location>
</feature>
<evidence type="ECO:0000256" key="2">
    <source>
        <dbReference type="ARBA" id="ARBA00022980"/>
    </source>
</evidence>
<dbReference type="AlphaFoldDB" id="A0A381UAE1"/>
<feature type="compositionally biased region" description="Basic and acidic residues" evidence="4">
    <location>
        <begin position="226"/>
        <end position="239"/>
    </location>
</feature>
<sequence>MSEVNFENLLSTGAHFGHVTRKWHPSYEPFILMEKNGVHIINLEETLARLKKAQEFLSGIVKKNGEVLFVGTKKQAKDIVQQEADRCGMFYVVERWLGGTLTNFSTIKKSIKRLQLLEKEGSNIYENLTKKEVQKLNRERVKLADQHRGIKDMRRVPDVVIIVDANYESTAVQEALRLEIPVIAIVDTNTDPTIVSHVIPANDDSIRTIQLIISALSDTILSAQVKEADKTEDGGKSEIEIQPVVKNDDEDKKEELKTDDITESDQGIGDETKGSEEEISVEENLEDSDNDLIDEEVADEPQGDKEEGSKEDHKSESD</sequence>
<name>A0A381UAE1_9ZZZZ</name>
<feature type="compositionally biased region" description="Basic and acidic residues" evidence="4">
    <location>
        <begin position="302"/>
        <end position="318"/>
    </location>
</feature>
<proteinExistence type="inferred from homology"/>
<dbReference type="NCBIfam" id="TIGR01011">
    <property type="entry name" value="rpsB_bact"/>
    <property type="match status" value="1"/>
</dbReference>
<keyword evidence="2" id="KW-0689">Ribosomal protein</keyword>
<dbReference type="PROSITE" id="PS00962">
    <property type="entry name" value="RIBOSOMAL_S2_1"/>
    <property type="match status" value="1"/>
</dbReference>
<keyword evidence="3" id="KW-0687">Ribonucleoprotein</keyword>
<dbReference type="Pfam" id="PF00318">
    <property type="entry name" value="Ribosomal_S2"/>
    <property type="match status" value="1"/>
</dbReference>
<dbReference type="GO" id="GO:0006412">
    <property type="term" value="P:translation"/>
    <property type="evidence" value="ECO:0007669"/>
    <property type="project" value="InterPro"/>
</dbReference>
<dbReference type="InterPro" id="IPR018130">
    <property type="entry name" value="Ribosomal_uS2_CS"/>
</dbReference>
<dbReference type="HAMAP" id="MF_00291_B">
    <property type="entry name" value="Ribosomal_uS2_B"/>
    <property type="match status" value="1"/>
</dbReference>
<dbReference type="CDD" id="cd01425">
    <property type="entry name" value="RPS2"/>
    <property type="match status" value="1"/>
</dbReference>
<evidence type="ECO:0000256" key="3">
    <source>
        <dbReference type="ARBA" id="ARBA00023274"/>
    </source>
</evidence>
<evidence type="ECO:0000256" key="4">
    <source>
        <dbReference type="SAM" id="MobiDB-lite"/>
    </source>
</evidence>
<gene>
    <name evidence="5" type="ORF">METZ01_LOCUS78049</name>
</gene>
<reference evidence="5" key="1">
    <citation type="submission" date="2018-05" db="EMBL/GenBank/DDBJ databases">
        <authorList>
            <person name="Lanie J.A."/>
            <person name="Ng W.-L."/>
            <person name="Kazmierczak K.M."/>
            <person name="Andrzejewski T.M."/>
            <person name="Davidsen T.M."/>
            <person name="Wayne K.J."/>
            <person name="Tettelin H."/>
            <person name="Glass J.I."/>
            <person name="Rusch D."/>
            <person name="Podicherti R."/>
            <person name="Tsui H.-C.T."/>
            <person name="Winkler M.E."/>
        </authorList>
    </citation>
    <scope>NUCLEOTIDE SEQUENCE</scope>
</reference>
<protein>
    <recommendedName>
        <fullName evidence="6">30S ribosomal protein S2</fullName>
    </recommendedName>
</protein>
<dbReference type="EMBL" id="UINC01006056">
    <property type="protein sequence ID" value="SVA25195.1"/>
    <property type="molecule type" value="Genomic_DNA"/>
</dbReference>
<comment type="similarity">
    <text evidence="1">Belongs to the universal ribosomal protein uS2 family.</text>
</comment>
<evidence type="ECO:0000256" key="1">
    <source>
        <dbReference type="ARBA" id="ARBA00006242"/>
    </source>
</evidence>
<dbReference type="InterPro" id="IPR023591">
    <property type="entry name" value="Ribosomal_uS2_flav_dom_sf"/>
</dbReference>
<dbReference type="PANTHER" id="PTHR12534">
    <property type="entry name" value="30S RIBOSOMAL PROTEIN S2 PROKARYOTIC AND ORGANELLAR"/>
    <property type="match status" value="1"/>
</dbReference>
<feature type="compositionally biased region" description="Acidic residues" evidence="4">
    <location>
        <begin position="277"/>
        <end position="301"/>
    </location>
</feature>